<dbReference type="Proteomes" id="UP001169027">
    <property type="component" value="Unassembled WGS sequence"/>
</dbReference>
<dbReference type="RefSeq" id="WP_301813150.1">
    <property type="nucleotide sequence ID" value="NZ_JAUJZH010000020.1"/>
</dbReference>
<accession>A0ABT8SAZ4</accession>
<organism evidence="1 2">
    <name type="scientific">Variovorax ginsengisoli</name>
    <dbReference type="NCBI Taxonomy" id="363844"/>
    <lineage>
        <taxon>Bacteria</taxon>
        <taxon>Pseudomonadati</taxon>
        <taxon>Pseudomonadota</taxon>
        <taxon>Betaproteobacteria</taxon>
        <taxon>Burkholderiales</taxon>
        <taxon>Comamonadaceae</taxon>
        <taxon>Variovorax</taxon>
    </lineage>
</organism>
<proteinExistence type="predicted"/>
<protein>
    <submittedName>
        <fullName evidence="1">Uncharacterized protein</fullName>
    </submittedName>
</protein>
<comment type="caution">
    <text evidence="1">The sequence shown here is derived from an EMBL/GenBank/DDBJ whole genome shotgun (WGS) entry which is preliminary data.</text>
</comment>
<sequence length="2071" mass="223591">MAQTKRIHCVSDQEPTSYHAGSAYAINLNIECSGNAIDAAEATAAKAAFHNFLAALPRVEFHLYELKRPGADWEAHRDVQLQTFGTSPSSDPRAIVDWLDSLQPTGENGYWVLSTQTAGILDKADKAVEQAHFGATHLLRGSHSWSAPVGHRFGLTRLIEASVPASATRKFIALPHIPGHIPASPIPAAQVDTDRWDVDYPFDDVLGDVTCRSNSLSPQSSTLPFLTPEGFLKVNKHAMELRRFLDDYETGWTGIVASLPALLGAALSHDSLPWTVDPNHGTWTFAHSVPAWQVIAGLTTALDPLIVALLRPGSAAGAGDEIVGDVLLSLVTDVLEAAAEMPPEKLELTPGAVAGALRDLLRHSPLLDHTATPREFISALRDAHGLTGATDGSGVAGRLVDVLLNAVADGAFAPLSWDEAKALSGSHSETGGVKTATGFLQDPYGVVIDANHRLHEEAGAERTILRLFNFAAAELGGIVPDLLFRALVPNPPSNDPDHDEFRRKLLAAWNSYGSRLEGSFNGAEAIRRSASADFVDVLQRDAAQYAEPAPSDLIATLEAADFFSARIAGTNTGVFGGIASALPVPLMGLLGNPPPDLQFRARYLEALGSLKRHASTDAVFVADTKPAPLPIQVSASLSASDLDSFSTDFNGICIALRRIDHPADSTLDAWSHANLAELAWSHGGHRGSVLGLRQWLPSVQDARAPAFIDYDGFPFASQTIARVSASGTQQQLRKPFYSADVAQETAFDGGWAPSPSLVYGRNFEAYSFATTNSGSIPNEIQEANQPWMPAKALAPVNAPIARASYSRRTNIGTASIDELGTSKRFAKSLPNVRSLAADYPRVALSASMGALGSADLLREPDGSGILAFPSAQEGVQVEFTDLQWSGEPAMIRVLFFDKAALIGSADPVSLQFDSNDLAQLHSGSAITLTLSGNGRFRARLGSGAPKEETRVGASSRLWWIRVQLESKSSANFSFSNPFPRSNASGATPPLLMAPSSVGWTDGLADKVSARISSPRVVFFDFERWYRNPALLRRTFGAATSNGKRLQDWLLLAYVRRTELLNVDGKENFSSALDRLPDPAVEKLRVELVCLDSLNATLPLPPKCVEIDLKKRVASWATNCTAEVETLKLPALRKMFDDLATLMSLSVEIESTHPVLELSASVEGSCKVNVPAGVVAELRVSALVPKSHFEVIDGHPPVIDPGVSESAVLDGNWQVFHGNALQIETMLDGLVGAKPIEMASRVISCSPQPQVREYKVISDGSIGDADLRRRWRLVSDAAVSTQRWRPGGLPLYNVIDPRRWADGNDQNAALPIRNPGQSPTDELRLFEDEIFLARGPEEAETVWKSIDPQMPEYKLGHSQPACTVLQSIPWEAPSATYMRHRFQLRSRYAGALTSVARGTVAAWQPGAEGSEAWTRRVAVLADRNRALVTRPQLRALLPLTTSPHERGTPPIIAFLQEPPFSEGGLADRVAADMKLGFGFGFSNGAGTVGILDARKEFGPDPGLDYRRISDSEAVDFSLASEGPVGLTFDIPRANAAAFSNSIISMTPARSDGTVLERKYEEHFTGIFLRRYLAPEWLSDQDPTTEAVPVSTCLWFDLDAIGSPATQVVFESGSEHVLRATAGYFEVSTALIDKSGRDAGRDWVPVAPCTSRGRYSVLHAPVAPGRFSASIFLSRNQSAPSLGTTNQPLLIASFEWSLPKEDARATVQAPGGRARHCVASFPTSLAWSRTARDFKTVLIEPQRLGGNNDLQEVQAEFLVARLTKGGLRFETSEGGTQRAVTVRPSTLPEFLLYRHRHLAVIGTRPAAGLGKPVQVFAGTAMVRRRAETFPVPADFGVASQLHLAEYEVRSQPLASAFSLSADGKWTPVASIPAMAATAYVDLTATAASWDRELWLFFRFASEARKDKFSKLGLRVELPDVEEVDGDGLQTIKSQPGGTTFVVDLPADSAAFGVELLLLPDPNGTTKALLTLVHADGGRQQMSVNNFPRPDKKTKGFLLSLAAQSEFWTDFSMLHFPSGHLTKSPAAWEFNFELLFSKTSDLPAAKAVQAENNSARDEVQARIVSMSPPIPIIR</sequence>
<keyword evidence="2" id="KW-1185">Reference proteome</keyword>
<gene>
    <name evidence="1" type="ORF">Q2T77_24545</name>
</gene>
<evidence type="ECO:0000313" key="1">
    <source>
        <dbReference type="EMBL" id="MDO1535459.1"/>
    </source>
</evidence>
<name>A0ABT8SAZ4_9BURK</name>
<dbReference type="EMBL" id="JAUKVY010000020">
    <property type="protein sequence ID" value="MDO1535459.1"/>
    <property type="molecule type" value="Genomic_DNA"/>
</dbReference>
<evidence type="ECO:0000313" key="2">
    <source>
        <dbReference type="Proteomes" id="UP001169027"/>
    </source>
</evidence>
<reference evidence="1" key="1">
    <citation type="submission" date="2023-06" db="EMBL/GenBank/DDBJ databases">
        <authorList>
            <person name="Jiang Y."/>
            <person name="Liu Q."/>
        </authorList>
    </citation>
    <scope>NUCLEOTIDE SEQUENCE</scope>
    <source>
        <strain evidence="1">CGMCC 1.12090</strain>
    </source>
</reference>